<comment type="caution">
    <text evidence="2">The sequence shown here is derived from an EMBL/GenBank/DDBJ whole genome shotgun (WGS) entry which is preliminary data.</text>
</comment>
<proteinExistence type="predicted"/>
<gene>
    <name evidence="2" type="ORF">ACFQ07_13380</name>
</gene>
<keyword evidence="1" id="KW-0812">Transmembrane</keyword>
<feature type="transmembrane region" description="Helical" evidence="1">
    <location>
        <begin position="106"/>
        <end position="125"/>
    </location>
</feature>
<protein>
    <submittedName>
        <fullName evidence="2">ABC transporter permease</fullName>
    </submittedName>
</protein>
<evidence type="ECO:0000313" key="2">
    <source>
        <dbReference type="EMBL" id="MFD0853227.1"/>
    </source>
</evidence>
<evidence type="ECO:0000256" key="1">
    <source>
        <dbReference type="SAM" id="Phobius"/>
    </source>
</evidence>
<organism evidence="2 3">
    <name type="scientific">Actinomadura adrarensis</name>
    <dbReference type="NCBI Taxonomy" id="1819600"/>
    <lineage>
        <taxon>Bacteria</taxon>
        <taxon>Bacillati</taxon>
        <taxon>Actinomycetota</taxon>
        <taxon>Actinomycetes</taxon>
        <taxon>Streptosporangiales</taxon>
        <taxon>Thermomonosporaceae</taxon>
        <taxon>Actinomadura</taxon>
    </lineage>
</organism>
<sequence>METGALPARAWVMLTWTEGKLVVRDVAGMLIPLGLPMLIMVMNGLGADGRGAERYRGLPAMDAYIVPMTIVMVVAIIGMVNMPAVLAAYRRSGYLRRLSVTPANPMAVLVAQIVAGLAQALVGVAL</sequence>
<name>A0ABW3CGX8_9ACTN</name>
<accession>A0ABW3CGX8</accession>
<keyword evidence="3" id="KW-1185">Reference proteome</keyword>
<evidence type="ECO:0000313" key="3">
    <source>
        <dbReference type="Proteomes" id="UP001597083"/>
    </source>
</evidence>
<feature type="transmembrane region" description="Helical" evidence="1">
    <location>
        <begin position="63"/>
        <end position="86"/>
    </location>
</feature>
<feature type="transmembrane region" description="Helical" evidence="1">
    <location>
        <begin position="21"/>
        <end position="42"/>
    </location>
</feature>
<keyword evidence="1" id="KW-0472">Membrane</keyword>
<dbReference type="Proteomes" id="UP001597083">
    <property type="component" value="Unassembled WGS sequence"/>
</dbReference>
<dbReference type="EMBL" id="JBHTIR010001988">
    <property type="protein sequence ID" value="MFD0853227.1"/>
    <property type="molecule type" value="Genomic_DNA"/>
</dbReference>
<reference evidence="3" key="1">
    <citation type="journal article" date="2019" name="Int. J. Syst. Evol. Microbiol.">
        <title>The Global Catalogue of Microorganisms (GCM) 10K type strain sequencing project: providing services to taxonomists for standard genome sequencing and annotation.</title>
        <authorList>
            <consortium name="The Broad Institute Genomics Platform"/>
            <consortium name="The Broad Institute Genome Sequencing Center for Infectious Disease"/>
            <person name="Wu L."/>
            <person name="Ma J."/>
        </authorList>
    </citation>
    <scope>NUCLEOTIDE SEQUENCE [LARGE SCALE GENOMIC DNA]</scope>
    <source>
        <strain evidence="3">JCM 31696</strain>
    </source>
</reference>
<keyword evidence="1" id="KW-1133">Transmembrane helix</keyword>
<feature type="non-terminal residue" evidence="2">
    <location>
        <position position="126"/>
    </location>
</feature>